<dbReference type="InterPro" id="IPR020807">
    <property type="entry name" value="PKS_DH"/>
</dbReference>
<feature type="active site" description="Proton acceptor; for dehydratase activity" evidence="5">
    <location>
        <position position="879"/>
    </location>
</feature>
<dbReference type="InterPro" id="IPR032821">
    <property type="entry name" value="PKS_assoc"/>
</dbReference>
<dbReference type="InterPro" id="IPR020841">
    <property type="entry name" value="PKS_Beta-ketoAc_synthase_dom"/>
</dbReference>
<dbReference type="Gene3D" id="3.40.50.150">
    <property type="entry name" value="Vaccinia Virus protein VP39"/>
    <property type="match status" value="1"/>
</dbReference>
<dbReference type="CDD" id="cd02440">
    <property type="entry name" value="AdoMet_MTases"/>
    <property type="match status" value="1"/>
</dbReference>
<evidence type="ECO:0000259" key="8">
    <source>
        <dbReference type="PROSITE" id="PS52019"/>
    </source>
</evidence>
<evidence type="ECO:0000256" key="1">
    <source>
        <dbReference type="ARBA" id="ARBA00022450"/>
    </source>
</evidence>
<evidence type="ECO:0000256" key="4">
    <source>
        <dbReference type="ARBA" id="ARBA00023268"/>
    </source>
</evidence>
<dbReference type="InterPro" id="IPR016035">
    <property type="entry name" value="Acyl_Trfase/lysoPLipase"/>
</dbReference>
<organism evidence="9 10">
    <name type="scientific">Aspergillus carbonarius (strain ITEM 5010)</name>
    <dbReference type="NCBI Taxonomy" id="602072"/>
    <lineage>
        <taxon>Eukaryota</taxon>
        <taxon>Fungi</taxon>
        <taxon>Dikarya</taxon>
        <taxon>Ascomycota</taxon>
        <taxon>Pezizomycotina</taxon>
        <taxon>Eurotiomycetes</taxon>
        <taxon>Eurotiomycetidae</taxon>
        <taxon>Eurotiales</taxon>
        <taxon>Aspergillaceae</taxon>
        <taxon>Aspergillus</taxon>
        <taxon>Aspergillus subgen. Circumdati</taxon>
    </lineage>
</organism>
<dbReference type="SUPFAM" id="SSF52151">
    <property type="entry name" value="FabD/lysophospholipase-like"/>
    <property type="match status" value="1"/>
</dbReference>
<dbReference type="Pfam" id="PF00109">
    <property type="entry name" value="ketoacyl-synt"/>
    <property type="match status" value="1"/>
</dbReference>
<dbReference type="InterPro" id="IPR011032">
    <property type="entry name" value="GroES-like_sf"/>
</dbReference>
<dbReference type="SMART" id="SM00829">
    <property type="entry name" value="PKS_ER"/>
    <property type="match status" value="1"/>
</dbReference>
<dbReference type="InterPro" id="IPR014043">
    <property type="entry name" value="Acyl_transferase_dom"/>
</dbReference>
<keyword evidence="2" id="KW-0597">Phosphoprotein</keyword>
<dbReference type="STRING" id="602072.A0A1R3RUI8"/>
<dbReference type="PROSITE" id="PS52004">
    <property type="entry name" value="KS3_2"/>
    <property type="match status" value="1"/>
</dbReference>
<dbReference type="Gene3D" id="3.40.366.10">
    <property type="entry name" value="Malonyl-Coenzyme A Acyl Carrier Protein, domain 2"/>
    <property type="match status" value="1"/>
</dbReference>
<feature type="region of interest" description="N-terminal hotdog fold" evidence="5">
    <location>
        <begin position="847"/>
        <end position="976"/>
    </location>
</feature>
<dbReference type="InterPro" id="IPR020843">
    <property type="entry name" value="ER"/>
</dbReference>
<dbReference type="Pfam" id="PF08242">
    <property type="entry name" value="Methyltransf_12"/>
    <property type="match status" value="1"/>
</dbReference>
<dbReference type="CDD" id="cd05195">
    <property type="entry name" value="enoyl_red"/>
    <property type="match status" value="1"/>
</dbReference>
<dbReference type="InterPro" id="IPR050091">
    <property type="entry name" value="PKS_NRPS_Biosynth_Enz"/>
</dbReference>
<evidence type="ECO:0000313" key="10">
    <source>
        <dbReference type="Proteomes" id="UP000188318"/>
    </source>
</evidence>
<gene>
    <name evidence="9" type="ORF">ASPCADRAFT_513707</name>
</gene>
<evidence type="ECO:0000256" key="5">
    <source>
        <dbReference type="PROSITE-ProRule" id="PRU01363"/>
    </source>
</evidence>
<dbReference type="Pfam" id="PF02801">
    <property type="entry name" value="Ketoacyl-synt_C"/>
    <property type="match status" value="1"/>
</dbReference>
<dbReference type="Pfam" id="PF00698">
    <property type="entry name" value="Acyl_transf_1"/>
    <property type="match status" value="1"/>
</dbReference>
<dbReference type="InterPro" id="IPR016039">
    <property type="entry name" value="Thiolase-like"/>
</dbReference>
<dbReference type="Proteomes" id="UP000188318">
    <property type="component" value="Unassembled WGS sequence"/>
</dbReference>
<dbReference type="Gene3D" id="3.30.70.250">
    <property type="entry name" value="Malonyl-CoA ACP transacylase, ACP-binding"/>
    <property type="match status" value="1"/>
</dbReference>
<dbReference type="SMART" id="SM00822">
    <property type="entry name" value="PKS_KR"/>
    <property type="match status" value="1"/>
</dbReference>
<dbReference type="Pfam" id="PF08240">
    <property type="entry name" value="ADH_N"/>
    <property type="match status" value="1"/>
</dbReference>
<dbReference type="Gene3D" id="3.10.129.110">
    <property type="entry name" value="Polyketide synthase dehydratase"/>
    <property type="match status" value="1"/>
</dbReference>
<dbReference type="Pfam" id="PF21089">
    <property type="entry name" value="PKS_DH_N"/>
    <property type="match status" value="1"/>
</dbReference>
<dbReference type="InterPro" id="IPR036291">
    <property type="entry name" value="NAD(P)-bd_dom_sf"/>
</dbReference>
<dbReference type="SUPFAM" id="SSF50129">
    <property type="entry name" value="GroES-like"/>
    <property type="match status" value="1"/>
</dbReference>
<accession>A0A1R3RUI8</accession>
<proteinExistence type="predicted"/>
<dbReference type="PROSITE" id="PS52019">
    <property type="entry name" value="PKS_MFAS_DH"/>
    <property type="match status" value="1"/>
</dbReference>
<keyword evidence="10" id="KW-1185">Reference proteome</keyword>
<dbReference type="SUPFAM" id="SSF53901">
    <property type="entry name" value="Thiolase-like"/>
    <property type="match status" value="1"/>
</dbReference>
<dbReference type="OrthoDB" id="329835at2759"/>
<dbReference type="InterPro" id="IPR029063">
    <property type="entry name" value="SAM-dependent_MTases_sf"/>
</dbReference>
<dbReference type="Pfam" id="PF14765">
    <property type="entry name" value="PS-DH"/>
    <property type="match status" value="1"/>
</dbReference>
<feature type="domain" description="Ketosynthase family 3 (KS3)" evidence="7">
    <location>
        <begin position="3"/>
        <end position="400"/>
    </location>
</feature>
<dbReference type="PROSITE" id="PS50075">
    <property type="entry name" value="CARRIER"/>
    <property type="match status" value="1"/>
</dbReference>
<dbReference type="EMBL" id="KV907496">
    <property type="protein sequence ID" value="OOF98127.1"/>
    <property type="molecule type" value="Genomic_DNA"/>
</dbReference>
<evidence type="ECO:0000259" key="7">
    <source>
        <dbReference type="PROSITE" id="PS52004"/>
    </source>
</evidence>
<evidence type="ECO:0000256" key="3">
    <source>
        <dbReference type="ARBA" id="ARBA00022679"/>
    </source>
</evidence>
<sequence length="2369" mass="257343">MGSTVSTVMGNRAFMARFLALPPLPSVTWPNVDFLLNKGDARSRVPESRYNIDAYYSPMDKPGSIKTQHGYFLDDDLSKADGSLFTMSPMELGRCDPQQRLMLEVARECIEDAGEVDWKGTRTGVYMGNFGEDWSEMSDKESQQYGVYRLAGSGDFALANRVSYEMNLQGPSMTIRTACSSSLVALNEACLAIARGDCTSAIVGGASLILTPTMSIKLTEQGVLSPDASCKTFSADANGYGRAEAINAVYVKPLADAIRAGNPVRAVIRGTATNSDGKTPGMTYPSAEAQEALIRRAYTIAGIADYSETPFLELHGTGTVVGDRIETNAVAKVLGNQGTYIGSVKPNLGHLEGASGLTSVMKAVLALENRIIPPNIKFTSPNPVNSFGIGGSNAHVILDSASTHNASPRREEASDHPQLLVLSASSPASLETMIEKYRAYLSNHAEAIEDLAFTLANKREHFAYRAFVVASREQPGSASPIAKPVPTPNVIMVFTGQGAQWPQMGRDLLRCNAVFRASIKGPDQHLKSLGAAGPTWTIEAELRKPAKTSKLGTAELLAAVGIVPEAVVGHSSGEIAGAYAAGALTAAEAITAAFHRGAIAQRQTRPGAMAAIGMSWEEVKVFLVPTVGVACENSPKSVTLSGDADKVEAVVSKIQKARANVLARLLKVDKAYHSYQMAEVGEDYYSLVHPKALGRPPAKLFFSSVTGKLLSGDETLGARYWQQNLESPVLFRDAISSICRHSIGKNAVFLEIGPHSALAGPVRQILTDNSSTAPYVAAMLGQQSCTEALLAAIGKLYTLHVPIDFAAMYPTGTCLPDLARYAWNYEKSYWHETRVTKEWRQRQHRYHDLLGVRATECTDFEPVWRNMFHVDNAPWVRDHKVNDDIVFPFAGYVAMAGEAVRQVTGVQDGFQVRNVLATTALVVNEGKPVEMVTTLRRHRLTNSDDSQWWEFTIGSHNGHVWTRHCTGEVRDQSGCLGPGETITQLPRKIGSRQWYDVLRRGGLEFGPRFQCMEDIRSSTSFPGRSTAHIRNNGQGDESMYHLHPVVIDASLQLLVCAAAYGLGLKHRNNVATGVGELSITRCSSNLVASASAAFTYNGSVSGGGQCIGDGQVVLRMSGVRHTVLEAPETGDAHAAAHQVWGRHIDFVNPESLLKPSIDKAMYMPTLSELAQLCMLRSWKSLAGLQASLPHLQKYQAWLDTEIHSRDPLSPTWKHVDEKGLLDRINTRVQHLSGTPAAPAAVAISLVSSASKPLLSGEQGVFDLLDEGDIGIKLRSFIEDFDPSSLLQVLAHSRPNLRILELGAGTGARTSQILAHLESCYSKYTVSDPSSSLIATAKERLQGVPNLEFTTFNISKDLEEQDFGERQYDLILATNALYKTESLGVSLTNARQLLHPRGRLVLQELCPSSKWINYIFGLLPGWWLGAADGRTSEPYVDMRRWERELEKAGFDGFDTVVPDSDEPFQLTAVVVAWPKPAKDVAKQVTLLATDNTTDLGPIVEELQKRNYQVSRCTIHDRPPVGQDVISLLDQKAPFFEGLTAGASDRFKAFLAELGDSGLFWVTPLTSMGCTDPRYAQVQGFSRTMRAEMGIDFAVCEVDTDCGNPKIIDVFEKFHQREEDNNSRPDLEYAILNGQVNVPSVYPFTLAEHTLIADVDGTIALSTKRPGRLGDLHWSRQPVKQLVGDQVEVEVYSAGLNHGDVLVATGALELPVPVFGLEASGVVRRTGPEVKHLQVGERIMGLVQGAFSSVIQASEMLFTKIPDQLSFNEAATLPYSYATVLYTLTEIGHIEAGQSMLVHQGCSGVGMAAIQLGQIIGAEIFATVSNDSQRSYLVETFGLPRDHLFLDANGRFAEGIKSQTQGRGVDVVLNSLAGESLHASWRCVAEFGRMIDLGKKDIIGAGKLDMDVFLLNRSYCYVDIDRIRAAKPAAIARLLRDTLGFYQQGLIQPIPPAQVFGASDILDAFADVQRDEHMGKTVVELRQSREINLLPVNMAKRRMIPHFNSSASYLLVGGLGGLGRTVAIWMVEHGARHLIFLSRNAGSGPQDQSFVRELATMGCEAHLIKGSVSDMAAVTQALQASPAPLKGVLQMSMVLRDQAYPKMTWDDWSAATSPKIQGTWTLHNATVAAGIDLDFFVLFSSISGLIGQPGQANYASANTFLDAFHEYRSGLGLASSVLQLGPSTTWSAGFYCIRGKEVLDALILATTTPTTTAAPPSSSSSSSFSSSFSSLPTHPTKFAIGLKSTTSLDSETNRLVWRKDPRKAIYRNHSGGGTTSSDGAAHDALKGLLAIARADPSALDKPETIELLAREIGRKVLGLLSKPEEDLNTSLGLADLGMDSLVAIEMRTWWKQSFRFDISVWRFAESMRPRG</sequence>
<dbReference type="InterPro" id="IPR013154">
    <property type="entry name" value="ADH-like_N"/>
</dbReference>
<reference evidence="10" key="1">
    <citation type="journal article" date="2017" name="Genome Biol.">
        <title>Comparative genomics reveals high biological diversity and specific adaptations in the industrially and medically important fungal genus Aspergillus.</title>
        <authorList>
            <person name="de Vries R.P."/>
            <person name="Riley R."/>
            <person name="Wiebenga A."/>
            <person name="Aguilar-Osorio G."/>
            <person name="Amillis S."/>
            <person name="Uchima C.A."/>
            <person name="Anderluh G."/>
            <person name="Asadollahi M."/>
            <person name="Askin M."/>
            <person name="Barry K."/>
            <person name="Battaglia E."/>
            <person name="Bayram O."/>
            <person name="Benocci T."/>
            <person name="Braus-Stromeyer S.A."/>
            <person name="Caldana C."/>
            <person name="Canovas D."/>
            <person name="Cerqueira G.C."/>
            <person name="Chen F."/>
            <person name="Chen W."/>
            <person name="Choi C."/>
            <person name="Clum A."/>
            <person name="Dos Santos R.A."/>
            <person name="Damasio A.R."/>
            <person name="Diallinas G."/>
            <person name="Emri T."/>
            <person name="Fekete E."/>
            <person name="Flipphi M."/>
            <person name="Freyberg S."/>
            <person name="Gallo A."/>
            <person name="Gournas C."/>
            <person name="Habgood R."/>
            <person name="Hainaut M."/>
            <person name="Harispe M.L."/>
            <person name="Henrissat B."/>
            <person name="Hilden K.S."/>
            <person name="Hope R."/>
            <person name="Hossain A."/>
            <person name="Karabika E."/>
            <person name="Karaffa L."/>
            <person name="Karanyi Z."/>
            <person name="Krasevec N."/>
            <person name="Kuo A."/>
            <person name="Kusch H."/>
            <person name="LaButti K."/>
            <person name="Lagendijk E.L."/>
            <person name="Lapidus A."/>
            <person name="Levasseur A."/>
            <person name="Lindquist E."/>
            <person name="Lipzen A."/>
            <person name="Logrieco A.F."/>
            <person name="MacCabe A."/>
            <person name="Maekelae M.R."/>
            <person name="Malavazi I."/>
            <person name="Melin P."/>
            <person name="Meyer V."/>
            <person name="Mielnichuk N."/>
            <person name="Miskei M."/>
            <person name="Molnar A.P."/>
            <person name="Mule G."/>
            <person name="Ngan C.Y."/>
            <person name="Orejas M."/>
            <person name="Orosz E."/>
            <person name="Ouedraogo J.P."/>
            <person name="Overkamp K.M."/>
            <person name="Park H.-S."/>
            <person name="Perrone G."/>
            <person name="Piumi F."/>
            <person name="Punt P.J."/>
            <person name="Ram A.F."/>
            <person name="Ramon A."/>
            <person name="Rauscher S."/>
            <person name="Record E."/>
            <person name="Riano-Pachon D.M."/>
            <person name="Robert V."/>
            <person name="Roehrig J."/>
            <person name="Ruller R."/>
            <person name="Salamov A."/>
            <person name="Salih N.S."/>
            <person name="Samson R.A."/>
            <person name="Sandor E."/>
            <person name="Sanguinetti M."/>
            <person name="Schuetze T."/>
            <person name="Sepcic K."/>
            <person name="Shelest E."/>
            <person name="Sherlock G."/>
            <person name="Sophianopoulou V."/>
            <person name="Squina F.M."/>
            <person name="Sun H."/>
            <person name="Susca A."/>
            <person name="Todd R.B."/>
            <person name="Tsang A."/>
            <person name="Unkles S.E."/>
            <person name="van de Wiele N."/>
            <person name="van Rossen-Uffink D."/>
            <person name="Oliveira J.V."/>
            <person name="Vesth T.C."/>
            <person name="Visser J."/>
            <person name="Yu J.-H."/>
            <person name="Zhou M."/>
            <person name="Andersen M.R."/>
            <person name="Archer D.B."/>
            <person name="Baker S.E."/>
            <person name="Benoit I."/>
            <person name="Brakhage A.A."/>
            <person name="Braus G.H."/>
            <person name="Fischer R."/>
            <person name="Frisvad J.C."/>
            <person name="Goldman G.H."/>
            <person name="Houbraken J."/>
            <person name="Oakley B."/>
            <person name="Pocsi I."/>
            <person name="Scazzocchio C."/>
            <person name="Seiboth B."/>
            <person name="vanKuyk P.A."/>
            <person name="Wortman J."/>
            <person name="Dyer P.S."/>
            <person name="Grigoriev I.V."/>
        </authorList>
    </citation>
    <scope>NUCLEOTIDE SEQUENCE [LARGE SCALE GENOMIC DNA]</scope>
    <source>
        <strain evidence="10">ITEM 5010</strain>
    </source>
</reference>
<dbReference type="Gene3D" id="3.40.47.10">
    <property type="match status" value="1"/>
</dbReference>
<dbReference type="Pfam" id="PF13602">
    <property type="entry name" value="ADH_zinc_N_2"/>
    <property type="match status" value="1"/>
</dbReference>
<dbReference type="SUPFAM" id="SSF51735">
    <property type="entry name" value="NAD(P)-binding Rossmann-fold domains"/>
    <property type="match status" value="2"/>
</dbReference>
<dbReference type="Pfam" id="PF08659">
    <property type="entry name" value="KR"/>
    <property type="match status" value="1"/>
</dbReference>
<dbReference type="SMART" id="SM00826">
    <property type="entry name" value="PKS_DH"/>
    <property type="match status" value="1"/>
</dbReference>
<dbReference type="SMART" id="SM00825">
    <property type="entry name" value="PKS_KS"/>
    <property type="match status" value="1"/>
</dbReference>
<dbReference type="GO" id="GO:0044550">
    <property type="term" value="P:secondary metabolite biosynthetic process"/>
    <property type="evidence" value="ECO:0007669"/>
    <property type="project" value="UniProtKB-ARBA"/>
</dbReference>
<dbReference type="Pfam" id="PF16197">
    <property type="entry name" value="KAsynt_C_assoc"/>
    <property type="match status" value="1"/>
</dbReference>
<dbReference type="InterPro" id="IPR014031">
    <property type="entry name" value="Ketoacyl_synth_C"/>
</dbReference>
<evidence type="ECO:0000313" key="9">
    <source>
        <dbReference type="EMBL" id="OOF98127.1"/>
    </source>
</evidence>
<dbReference type="InterPro" id="IPR013968">
    <property type="entry name" value="PKS_KR"/>
</dbReference>
<dbReference type="InterPro" id="IPR042104">
    <property type="entry name" value="PKS_dehydratase_sf"/>
</dbReference>
<dbReference type="Gene3D" id="3.40.50.720">
    <property type="entry name" value="NAD(P)-binding Rossmann-like Domain"/>
    <property type="match status" value="1"/>
</dbReference>
<dbReference type="InterPro" id="IPR016036">
    <property type="entry name" value="Malonyl_transacylase_ACP-bd"/>
</dbReference>
<feature type="domain" description="PKS/mFAS DH" evidence="8">
    <location>
        <begin position="847"/>
        <end position="1130"/>
    </location>
</feature>
<dbReference type="SMART" id="SM00827">
    <property type="entry name" value="PKS_AT"/>
    <property type="match status" value="1"/>
</dbReference>
<name>A0A1R3RUI8_ASPC5</name>
<dbReference type="SUPFAM" id="SSF47336">
    <property type="entry name" value="ACP-like"/>
    <property type="match status" value="1"/>
</dbReference>
<keyword evidence="1" id="KW-0596">Phosphopantetheine</keyword>
<keyword evidence="3" id="KW-0808">Transferase</keyword>
<protein>
    <submittedName>
        <fullName evidence="9">Uncharacterized protein</fullName>
    </submittedName>
</protein>
<dbReference type="InterPro" id="IPR036736">
    <property type="entry name" value="ACP-like_sf"/>
</dbReference>
<dbReference type="InterPro" id="IPR013217">
    <property type="entry name" value="Methyltransf_12"/>
</dbReference>
<feature type="active site" description="Proton donor; for dehydratase activity" evidence="5">
    <location>
        <position position="1048"/>
    </location>
</feature>
<dbReference type="GO" id="GO:0016491">
    <property type="term" value="F:oxidoreductase activity"/>
    <property type="evidence" value="ECO:0007669"/>
    <property type="project" value="InterPro"/>
</dbReference>
<dbReference type="PANTHER" id="PTHR43775">
    <property type="entry name" value="FATTY ACID SYNTHASE"/>
    <property type="match status" value="1"/>
</dbReference>
<dbReference type="GO" id="GO:0004312">
    <property type="term" value="F:fatty acid synthase activity"/>
    <property type="evidence" value="ECO:0007669"/>
    <property type="project" value="TreeGrafter"/>
</dbReference>
<dbReference type="InterPro" id="IPR049900">
    <property type="entry name" value="PKS_mFAS_DH"/>
</dbReference>
<feature type="region of interest" description="C-terminal hotdog fold" evidence="5">
    <location>
        <begin position="986"/>
        <end position="1130"/>
    </location>
</feature>
<keyword evidence="4" id="KW-0511">Multifunctional enzyme</keyword>
<dbReference type="OMA" id="KMRGGEF"/>
<dbReference type="GO" id="GO:0006633">
    <property type="term" value="P:fatty acid biosynthetic process"/>
    <property type="evidence" value="ECO:0007669"/>
    <property type="project" value="TreeGrafter"/>
</dbReference>
<dbReference type="InterPro" id="IPR049551">
    <property type="entry name" value="PKS_DH_C"/>
</dbReference>
<dbReference type="CDD" id="cd00833">
    <property type="entry name" value="PKS"/>
    <property type="match status" value="1"/>
</dbReference>
<dbReference type="InterPro" id="IPR049552">
    <property type="entry name" value="PKS_DH_N"/>
</dbReference>
<evidence type="ECO:0000256" key="2">
    <source>
        <dbReference type="ARBA" id="ARBA00022553"/>
    </source>
</evidence>
<dbReference type="InterPro" id="IPR001227">
    <property type="entry name" value="Ac_transferase_dom_sf"/>
</dbReference>
<dbReference type="SUPFAM" id="SSF55048">
    <property type="entry name" value="Probable ACP-binding domain of malonyl-CoA ACP transacylase"/>
    <property type="match status" value="1"/>
</dbReference>
<dbReference type="PANTHER" id="PTHR43775:SF28">
    <property type="entry name" value="SYNTHASE, PUTATIVE-RELATED"/>
    <property type="match status" value="1"/>
</dbReference>
<dbReference type="InterPro" id="IPR014030">
    <property type="entry name" value="Ketoacyl_synth_N"/>
</dbReference>
<dbReference type="InterPro" id="IPR057326">
    <property type="entry name" value="KR_dom"/>
</dbReference>
<evidence type="ECO:0000259" key="6">
    <source>
        <dbReference type="PROSITE" id="PS50075"/>
    </source>
</evidence>
<dbReference type="Gene3D" id="3.90.180.10">
    <property type="entry name" value="Medium-chain alcohol dehydrogenases, catalytic domain"/>
    <property type="match status" value="1"/>
</dbReference>
<dbReference type="InterPro" id="IPR009081">
    <property type="entry name" value="PP-bd_ACP"/>
</dbReference>
<dbReference type="SUPFAM" id="SSF53335">
    <property type="entry name" value="S-adenosyl-L-methionine-dependent methyltransferases"/>
    <property type="match status" value="1"/>
</dbReference>
<dbReference type="VEuPathDB" id="FungiDB:ASPCADRAFT_513707"/>
<feature type="domain" description="Carrier" evidence="6">
    <location>
        <begin position="2301"/>
        <end position="2369"/>
    </location>
</feature>